<dbReference type="EMBL" id="CAXLJM020000157">
    <property type="protein sequence ID" value="CAL8143481.1"/>
    <property type="molecule type" value="Genomic_DNA"/>
</dbReference>
<gene>
    <name evidence="1" type="ORF">ODALV1_LOCUS29614</name>
</gene>
<sequence>MANKQTLVANAKQAIEHLSRNKPTIVRLQKEMLEDTDQVIKKIIDLNKDISRTLCLNVQNGLPAYAERHLEVLAQFQALLESHKQLREEFLGVFQIARGAVTAMGRFIDIYKSDSWATLTRSDILELRKIFKKDLRIAKLKQLNMDELVRKWDEADIYNKAGDYYTQMINIKTKLGAI</sequence>
<evidence type="ECO:0000313" key="1">
    <source>
        <dbReference type="EMBL" id="CAL8143481.1"/>
    </source>
</evidence>
<name>A0ABP1S4X6_9HEXA</name>
<reference evidence="1 2" key="1">
    <citation type="submission" date="2024-08" db="EMBL/GenBank/DDBJ databases">
        <authorList>
            <person name="Cucini C."/>
            <person name="Frati F."/>
        </authorList>
    </citation>
    <scope>NUCLEOTIDE SEQUENCE [LARGE SCALE GENOMIC DNA]</scope>
</reference>
<comment type="caution">
    <text evidence="1">The sequence shown here is derived from an EMBL/GenBank/DDBJ whole genome shotgun (WGS) entry which is preliminary data.</text>
</comment>
<accession>A0ABP1S4X6</accession>
<protein>
    <submittedName>
        <fullName evidence="1">Uncharacterized protein</fullName>
    </submittedName>
</protein>
<organism evidence="1 2">
    <name type="scientific">Orchesella dallaii</name>
    <dbReference type="NCBI Taxonomy" id="48710"/>
    <lineage>
        <taxon>Eukaryota</taxon>
        <taxon>Metazoa</taxon>
        <taxon>Ecdysozoa</taxon>
        <taxon>Arthropoda</taxon>
        <taxon>Hexapoda</taxon>
        <taxon>Collembola</taxon>
        <taxon>Entomobryomorpha</taxon>
        <taxon>Entomobryoidea</taxon>
        <taxon>Orchesellidae</taxon>
        <taxon>Orchesellinae</taxon>
        <taxon>Orchesella</taxon>
    </lineage>
</organism>
<proteinExistence type="predicted"/>
<evidence type="ECO:0000313" key="2">
    <source>
        <dbReference type="Proteomes" id="UP001642540"/>
    </source>
</evidence>
<dbReference type="Proteomes" id="UP001642540">
    <property type="component" value="Unassembled WGS sequence"/>
</dbReference>
<keyword evidence="2" id="KW-1185">Reference proteome</keyword>